<dbReference type="InterPro" id="IPR020556">
    <property type="entry name" value="Amidase_CS"/>
</dbReference>
<keyword evidence="6" id="KW-1185">Reference proteome</keyword>
<evidence type="ECO:0000256" key="1">
    <source>
        <dbReference type="ARBA" id="ARBA00009199"/>
    </source>
</evidence>
<feature type="active site" description="Acyl-ester intermediate" evidence="3">
    <location>
        <position position="264"/>
    </location>
</feature>
<dbReference type="OMA" id="GMQPWKY"/>
<dbReference type="InterPro" id="IPR052096">
    <property type="entry name" value="Endocannabinoid_amidase"/>
</dbReference>
<dbReference type="EMBL" id="GG662855">
    <property type="protein sequence ID" value="EAR87105.2"/>
    <property type="molecule type" value="Genomic_DNA"/>
</dbReference>
<dbReference type="OrthoDB" id="421993at2759"/>
<name>Q22PK4_TETTS</name>
<dbReference type="InterPro" id="IPR036928">
    <property type="entry name" value="AS_sf"/>
</dbReference>
<dbReference type="InParanoid" id="Q22PK4"/>
<dbReference type="STRING" id="312017.Q22PK4"/>
<dbReference type="Gene3D" id="3.90.1300.10">
    <property type="entry name" value="Amidase signature (AS) domain"/>
    <property type="match status" value="1"/>
</dbReference>
<dbReference type="GeneID" id="7832733"/>
<proteinExistence type="inferred from homology"/>
<dbReference type="GO" id="GO:0004040">
    <property type="term" value="F:amidase activity"/>
    <property type="evidence" value="ECO:0007669"/>
    <property type="project" value="TreeGrafter"/>
</dbReference>
<dbReference type="PIRSF" id="PIRSF001221">
    <property type="entry name" value="Amidase_fungi"/>
    <property type="match status" value="1"/>
</dbReference>
<keyword evidence="2 5" id="KW-0378">Hydrolase</keyword>
<evidence type="ECO:0000259" key="4">
    <source>
        <dbReference type="Pfam" id="PF01425"/>
    </source>
</evidence>
<dbReference type="RefSeq" id="XP_001007350.2">
    <property type="nucleotide sequence ID" value="XM_001007350.3"/>
</dbReference>
<accession>Q22PK4</accession>
<dbReference type="HOGENOM" id="CLU_009600_9_3_1"/>
<dbReference type="KEGG" id="tet:TTHERM_00361400"/>
<evidence type="ECO:0000256" key="2">
    <source>
        <dbReference type="ARBA" id="ARBA00022801"/>
    </source>
</evidence>
<dbReference type="eggNOG" id="KOG1212">
    <property type="taxonomic scope" value="Eukaryota"/>
</dbReference>
<evidence type="ECO:0000313" key="6">
    <source>
        <dbReference type="Proteomes" id="UP000009168"/>
    </source>
</evidence>
<gene>
    <name evidence="5" type="ORF">TTHERM_00361400</name>
</gene>
<organism evidence="5 6">
    <name type="scientific">Tetrahymena thermophila (strain SB210)</name>
    <dbReference type="NCBI Taxonomy" id="312017"/>
    <lineage>
        <taxon>Eukaryota</taxon>
        <taxon>Sar</taxon>
        <taxon>Alveolata</taxon>
        <taxon>Ciliophora</taxon>
        <taxon>Intramacronucleata</taxon>
        <taxon>Oligohymenophorea</taxon>
        <taxon>Hymenostomatida</taxon>
        <taxon>Tetrahymenina</taxon>
        <taxon>Tetrahymenidae</taxon>
        <taxon>Tetrahymena</taxon>
    </lineage>
</organism>
<feature type="active site" description="Charge relay system" evidence="3">
    <location>
        <position position="240"/>
    </location>
</feature>
<dbReference type="PANTHER" id="PTHR45847:SF6">
    <property type="entry name" value="FATTY ACID AMIDE HYDROLASE"/>
    <property type="match status" value="1"/>
</dbReference>
<dbReference type="PANTHER" id="PTHR45847">
    <property type="entry name" value="FATTY ACID AMIDE HYDROLASE"/>
    <property type="match status" value="1"/>
</dbReference>
<feature type="domain" description="Amidase" evidence="4">
    <location>
        <begin position="108"/>
        <end position="594"/>
    </location>
</feature>
<evidence type="ECO:0000256" key="3">
    <source>
        <dbReference type="PIRSR" id="PIRSR001221-1"/>
    </source>
</evidence>
<sequence length="614" mass="70095">MSSTQAQSVVQKILNYQFTVKQRIRYELIVFGVGAVWQLFKILNNYRKHRRIIQKTVSYNTDRIARIQALKITLPNFTQEKMDQILNSSVAQLKEMLKKNEVSSEDLVNIYSHRCRKIGLKQFHCITEFDYENAIKLARELDQQRLQDFNIVDTKPLYGIPISIKDFFDVKGMPSTVGCINRINYIAQEDGLSVKLIKMSGGIPFVKTNVPQLGMSFESANRIYGRTLNPWDKTRYPGGSSGGEAVCVATRCSPIGIGSDLGGSIRSPANFNGIYAFKPTSGRIPLQGLTRYSKTQNGETNVRTSIGPIAKSVDDCILFMEALNNKEVLNMKLYESLLHQMYVPFDQKLLHEQTSKKLKIGYFKTMEPIDATLANQRAVQITVDALRELGHEVVEIEIPNIERLVYIFFKVTSSDNLKGFEDQLGDEDYVEVYKPTLAPLYFPKFLKRALEILLKLVGETRKYKILSIMKQQPTAEDYLRMSDEILILKKQVLKYLEDQNIEAIITPCFAAPALKHTISAKTVLTTSYLYIWNVLNFPAGVLPITEVHEDEQHYNNSRIQDSMTRVINENMKGTAKLPVNVQVVTLPNKDELCLNLMKQIDNKVQFYKNRKLPV</sequence>
<dbReference type="PROSITE" id="PS00571">
    <property type="entry name" value="AMIDASES"/>
    <property type="match status" value="1"/>
</dbReference>
<dbReference type="Pfam" id="PF01425">
    <property type="entry name" value="Amidase"/>
    <property type="match status" value="1"/>
</dbReference>
<dbReference type="SUPFAM" id="SSF75304">
    <property type="entry name" value="Amidase signature (AS) enzymes"/>
    <property type="match status" value="1"/>
</dbReference>
<dbReference type="Proteomes" id="UP000009168">
    <property type="component" value="Unassembled WGS sequence"/>
</dbReference>
<comment type="similarity">
    <text evidence="1">Belongs to the amidase family.</text>
</comment>
<dbReference type="AlphaFoldDB" id="Q22PK4"/>
<evidence type="ECO:0000313" key="5">
    <source>
        <dbReference type="EMBL" id="EAR87105.2"/>
    </source>
</evidence>
<reference evidence="6" key="1">
    <citation type="journal article" date="2006" name="PLoS Biol.">
        <title>Macronuclear genome sequence of the ciliate Tetrahymena thermophila, a model eukaryote.</title>
        <authorList>
            <person name="Eisen J.A."/>
            <person name="Coyne R.S."/>
            <person name="Wu M."/>
            <person name="Wu D."/>
            <person name="Thiagarajan M."/>
            <person name="Wortman J.R."/>
            <person name="Badger J.H."/>
            <person name="Ren Q."/>
            <person name="Amedeo P."/>
            <person name="Jones K.M."/>
            <person name="Tallon L.J."/>
            <person name="Delcher A.L."/>
            <person name="Salzberg S.L."/>
            <person name="Silva J.C."/>
            <person name="Haas B.J."/>
            <person name="Majoros W.H."/>
            <person name="Farzad M."/>
            <person name="Carlton J.M."/>
            <person name="Smith R.K. Jr."/>
            <person name="Garg J."/>
            <person name="Pearlman R.E."/>
            <person name="Karrer K.M."/>
            <person name="Sun L."/>
            <person name="Manning G."/>
            <person name="Elde N.C."/>
            <person name="Turkewitz A.P."/>
            <person name="Asai D.J."/>
            <person name="Wilkes D.E."/>
            <person name="Wang Y."/>
            <person name="Cai H."/>
            <person name="Collins K."/>
            <person name="Stewart B.A."/>
            <person name="Lee S.R."/>
            <person name="Wilamowska K."/>
            <person name="Weinberg Z."/>
            <person name="Ruzzo W.L."/>
            <person name="Wloga D."/>
            <person name="Gaertig J."/>
            <person name="Frankel J."/>
            <person name="Tsao C.-C."/>
            <person name="Gorovsky M.A."/>
            <person name="Keeling P.J."/>
            <person name="Waller R.F."/>
            <person name="Patron N.J."/>
            <person name="Cherry J.M."/>
            <person name="Stover N.A."/>
            <person name="Krieger C.J."/>
            <person name="del Toro C."/>
            <person name="Ryder H.F."/>
            <person name="Williamson S.C."/>
            <person name="Barbeau R.A."/>
            <person name="Hamilton E.P."/>
            <person name="Orias E."/>
        </authorList>
    </citation>
    <scope>NUCLEOTIDE SEQUENCE [LARGE SCALE GENOMIC DNA]</scope>
    <source>
        <strain evidence="6">SB210</strain>
    </source>
</reference>
<protein>
    <submittedName>
        <fullName evidence="5">Fatty-acid amide hydrolase</fullName>
    </submittedName>
</protein>
<dbReference type="GO" id="GO:0017064">
    <property type="term" value="F:fatty acid amide hydrolase activity"/>
    <property type="evidence" value="ECO:0007669"/>
    <property type="project" value="TreeGrafter"/>
</dbReference>
<dbReference type="GO" id="GO:0009062">
    <property type="term" value="P:fatty acid catabolic process"/>
    <property type="evidence" value="ECO:0007669"/>
    <property type="project" value="TreeGrafter"/>
</dbReference>
<feature type="active site" description="Charge relay system" evidence="3">
    <location>
        <position position="165"/>
    </location>
</feature>
<dbReference type="InterPro" id="IPR023631">
    <property type="entry name" value="Amidase_dom"/>
</dbReference>